<dbReference type="OrthoDB" id="3046016at2759"/>
<dbReference type="EMBL" id="CAAALY010061603">
    <property type="protein sequence ID" value="VEL23380.1"/>
    <property type="molecule type" value="Genomic_DNA"/>
</dbReference>
<name>A0A3S5BGI4_9PLAT</name>
<dbReference type="Pfam" id="PF00004">
    <property type="entry name" value="AAA"/>
    <property type="match status" value="1"/>
</dbReference>
<feature type="domain" description="ATPase AAA-type core" evidence="1">
    <location>
        <begin position="68"/>
        <end position="144"/>
    </location>
</feature>
<evidence type="ECO:0000313" key="3">
    <source>
        <dbReference type="Proteomes" id="UP000784294"/>
    </source>
</evidence>
<dbReference type="Gene3D" id="3.40.50.300">
    <property type="entry name" value="P-loop containing nucleotide triphosphate hydrolases"/>
    <property type="match status" value="1"/>
</dbReference>
<accession>A0A3S5BGI4</accession>
<keyword evidence="3" id="KW-1185">Reference proteome</keyword>
<dbReference type="GO" id="GO:0005524">
    <property type="term" value="F:ATP binding"/>
    <property type="evidence" value="ECO:0007669"/>
    <property type="project" value="InterPro"/>
</dbReference>
<dbReference type="InterPro" id="IPR052267">
    <property type="entry name" value="N-DRC_Component"/>
</dbReference>
<dbReference type="InterPro" id="IPR027417">
    <property type="entry name" value="P-loop_NTPase"/>
</dbReference>
<sequence length="186" mass="20808">MDGIIKPVPPFNISDYLGEYSYLGTTLRQVNIEPQPSLADVRRLITEYAILPLGCQVVRDRLPLIKSILLVGPVGTGKRSLVNAVCTATGANLFDLSADNLMGKYPGREGLKMLMHLVFKVAKLLNPSVILVRDADKMFRKRTPKTDLVSDAFIWSTGPNKLLKGVYSCQFMLIFNHFKYGIWPLH</sequence>
<comment type="caution">
    <text evidence="2">The sequence shown here is derived from an EMBL/GenBank/DDBJ whole genome shotgun (WGS) entry which is preliminary data.</text>
</comment>
<protein>
    <recommendedName>
        <fullName evidence="1">ATPase AAA-type core domain-containing protein</fullName>
    </recommendedName>
</protein>
<gene>
    <name evidence="2" type="ORF">PXEA_LOCUS16820</name>
</gene>
<proteinExistence type="predicted"/>
<evidence type="ECO:0000259" key="1">
    <source>
        <dbReference type="Pfam" id="PF00004"/>
    </source>
</evidence>
<dbReference type="InterPro" id="IPR003959">
    <property type="entry name" value="ATPase_AAA_core"/>
</dbReference>
<reference evidence="2" key="1">
    <citation type="submission" date="2018-11" db="EMBL/GenBank/DDBJ databases">
        <authorList>
            <consortium name="Pathogen Informatics"/>
        </authorList>
    </citation>
    <scope>NUCLEOTIDE SEQUENCE</scope>
</reference>
<dbReference type="GO" id="GO:0016887">
    <property type="term" value="F:ATP hydrolysis activity"/>
    <property type="evidence" value="ECO:0007669"/>
    <property type="project" value="InterPro"/>
</dbReference>
<dbReference type="PANTHER" id="PTHR14690:SF0">
    <property type="entry name" value="IQ MOTIF CONTAINING WITH AAA DOMAIN 1"/>
    <property type="match status" value="1"/>
</dbReference>
<organism evidence="2 3">
    <name type="scientific">Protopolystoma xenopodis</name>
    <dbReference type="NCBI Taxonomy" id="117903"/>
    <lineage>
        <taxon>Eukaryota</taxon>
        <taxon>Metazoa</taxon>
        <taxon>Spiralia</taxon>
        <taxon>Lophotrochozoa</taxon>
        <taxon>Platyhelminthes</taxon>
        <taxon>Monogenea</taxon>
        <taxon>Polyopisthocotylea</taxon>
        <taxon>Polystomatidea</taxon>
        <taxon>Polystomatidae</taxon>
        <taxon>Protopolystoma</taxon>
    </lineage>
</organism>
<dbReference type="PANTHER" id="PTHR14690">
    <property type="entry name" value="IQ MOTIF CONTAINING WITH AAA DOMAIN 1"/>
    <property type="match status" value="1"/>
</dbReference>
<evidence type="ECO:0000313" key="2">
    <source>
        <dbReference type="EMBL" id="VEL23380.1"/>
    </source>
</evidence>
<dbReference type="AlphaFoldDB" id="A0A3S5BGI4"/>
<dbReference type="Proteomes" id="UP000784294">
    <property type="component" value="Unassembled WGS sequence"/>
</dbReference>
<dbReference type="SUPFAM" id="SSF52540">
    <property type="entry name" value="P-loop containing nucleoside triphosphate hydrolases"/>
    <property type="match status" value="1"/>
</dbReference>